<dbReference type="NCBIfam" id="NF008750">
    <property type="entry name" value="PRK11784.1-2"/>
    <property type="match status" value="1"/>
</dbReference>
<evidence type="ECO:0000313" key="4">
    <source>
        <dbReference type="Proteomes" id="UP001597474"/>
    </source>
</evidence>
<dbReference type="EMBL" id="JBHUMP010000001">
    <property type="protein sequence ID" value="MFD2738252.1"/>
    <property type="molecule type" value="Genomic_DNA"/>
</dbReference>
<gene>
    <name evidence="3" type="primary">mnmH</name>
    <name evidence="3" type="ORF">ACFSUD_01585</name>
</gene>
<reference evidence="4" key="1">
    <citation type="journal article" date="2019" name="Int. J. Syst. Evol. Microbiol.">
        <title>The Global Catalogue of Microorganisms (GCM) 10K type strain sequencing project: providing services to taxonomists for standard genome sequencing and annotation.</title>
        <authorList>
            <consortium name="The Broad Institute Genomics Platform"/>
            <consortium name="The Broad Institute Genome Sequencing Center for Infectious Disease"/>
            <person name="Wu L."/>
            <person name="Ma J."/>
        </authorList>
    </citation>
    <scope>NUCLEOTIDE SEQUENCE [LARGE SCALE GENOMIC DNA]</scope>
    <source>
        <strain evidence="4">TISTR 2562</strain>
    </source>
</reference>
<dbReference type="NCBIfam" id="NF008752">
    <property type="entry name" value="PRK11784.1-4"/>
    <property type="match status" value="1"/>
</dbReference>
<dbReference type="PANTHER" id="PTHR30401">
    <property type="entry name" value="TRNA 2-SELENOURIDINE SYNTHASE"/>
    <property type="match status" value="1"/>
</dbReference>
<dbReference type="RefSeq" id="WP_386370797.1">
    <property type="nucleotide sequence ID" value="NZ_JBHUMP010000001.1"/>
</dbReference>
<keyword evidence="1" id="KW-0711">Selenium</keyword>
<dbReference type="PROSITE" id="PS00380">
    <property type="entry name" value="RHODANESE_1"/>
    <property type="match status" value="1"/>
</dbReference>
<keyword evidence="3" id="KW-0808">Transferase</keyword>
<dbReference type="Pfam" id="PF00581">
    <property type="entry name" value="Rhodanese"/>
    <property type="match status" value="1"/>
</dbReference>
<keyword evidence="4" id="KW-1185">Reference proteome</keyword>
<dbReference type="PANTHER" id="PTHR30401:SF0">
    <property type="entry name" value="TRNA 2-SELENOURIDINE SYNTHASE"/>
    <property type="match status" value="1"/>
</dbReference>
<dbReference type="SMART" id="SM00450">
    <property type="entry name" value="RHOD"/>
    <property type="match status" value="1"/>
</dbReference>
<feature type="domain" description="Rhodanese" evidence="2">
    <location>
        <begin position="19"/>
        <end position="136"/>
    </location>
</feature>
<dbReference type="GO" id="GO:0016740">
    <property type="term" value="F:transferase activity"/>
    <property type="evidence" value="ECO:0007669"/>
    <property type="project" value="UniProtKB-KW"/>
</dbReference>
<dbReference type="InterPro" id="IPR001763">
    <property type="entry name" value="Rhodanese-like_dom"/>
</dbReference>
<dbReference type="InterPro" id="IPR036873">
    <property type="entry name" value="Rhodanese-like_dom_sf"/>
</dbReference>
<dbReference type="Gene3D" id="3.40.250.10">
    <property type="entry name" value="Rhodanese-like domain"/>
    <property type="match status" value="1"/>
</dbReference>
<dbReference type="Proteomes" id="UP001597474">
    <property type="component" value="Unassembled WGS sequence"/>
</dbReference>
<dbReference type="Pfam" id="PF26341">
    <property type="entry name" value="AAA_SelU"/>
    <property type="match status" value="1"/>
</dbReference>
<evidence type="ECO:0000259" key="2">
    <source>
        <dbReference type="PROSITE" id="PS50206"/>
    </source>
</evidence>
<name>A0ABW5U0E6_9RHOB</name>
<comment type="caution">
    <text evidence="3">The sequence shown here is derived from an EMBL/GenBank/DDBJ whole genome shotgun (WGS) entry which is preliminary data.</text>
</comment>
<proteinExistence type="predicted"/>
<dbReference type="InterPro" id="IPR017582">
    <property type="entry name" value="SelU"/>
</dbReference>
<dbReference type="PROSITE" id="PS50206">
    <property type="entry name" value="RHODANESE_3"/>
    <property type="match status" value="1"/>
</dbReference>
<dbReference type="InterPro" id="IPR058840">
    <property type="entry name" value="AAA_SelU"/>
</dbReference>
<evidence type="ECO:0000256" key="1">
    <source>
        <dbReference type="ARBA" id="ARBA00023266"/>
    </source>
</evidence>
<accession>A0ABW5U0E6</accession>
<evidence type="ECO:0000313" key="3">
    <source>
        <dbReference type="EMBL" id="MFD2738252.1"/>
    </source>
</evidence>
<dbReference type="SUPFAM" id="SSF52821">
    <property type="entry name" value="Rhodanese/Cell cycle control phosphatase"/>
    <property type="match status" value="1"/>
</dbReference>
<dbReference type="NCBIfam" id="TIGR03167">
    <property type="entry name" value="tRNA_sel_U_synt"/>
    <property type="match status" value="1"/>
</dbReference>
<organism evidence="3 4">
    <name type="scientific">Sulfitobacter aestuarii</name>
    <dbReference type="NCBI Taxonomy" id="2161676"/>
    <lineage>
        <taxon>Bacteria</taxon>
        <taxon>Pseudomonadati</taxon>
        <taxon>Pseudomonadota</taxon>
        <taxon>Alphaproteobacteria</taxon>
        <taxon>Rhodobacterales</taxon>
        <taxon>Roseobacteraceae</taxon>
        <taxon>Sulfitobacter</taxon>
    </lineage>
</organism>
<protein>
    <submittedName>
        <fullName evidence="3">tRNA 2-selenouridine(34) synthase MnmH</fullName>
        <ecNumber evidence="3">2.5.1.-</ecNumber>
    </submittedName>
</protein>
<dbReference type="InterPro" id="IPR001307">
    <property type="entry name" value="Thiosulphate_STrfase_CS"/>
</dbReference>
<dbReference type="EC" id="2.5.1.-" evidence="3"/>
<sequence>MTPLTLTSFSDLAALTVDTIIDVRAPAEFAEDHLPGAVNLPVLSDSERAEVGTIYTQNSPFTARKIGAALVARNTARHLQGPLADKSGDWQPLIYCWRGGQRSGSFATILDQVGWRVNLLKGGYRSYRRLVVATLYDTMLPHRITLIGGGTGTAKTRLLDHLHSIGAQVLDLEGLAQHRGSLFGARPEGQPAQKMFETRLITALGALNPARMTFVEAESSKIGARIIPPALWSMMGAAPRVEIAAPLSARAKFLCRAYEDLTEDHALLSAQIEKLRPFHSAEQIESWQHQAMAGNWRQLAEGLIARHYDPTYQKSAARAAAPLRRLALQDLSESSLAATAERLCAELT</sequence>